<dbReference type="Proteomes" id="UP000322667">
    <property type="component" value="Chromosome A07"/>
</dbReference>
<accession>A0A5D2PYK0</accession>
<keyword evidence="2" id="KW-1185">Reference proteome</keyword>
<dbReference type="EMBL" id="CM017616">
    <property type="protein sequence ID" value="TYI20090.1"/>
    <property type="molecule type" value="Genomic_DNA"/>
</dbReference>
<dbReference type="AlphaFoldDB" id="A0A5D2PYK0"/>
<name>A0A5D2PYK0_GOSTO</name>
<reference evidence="1 2" key="1">
    <citation type="submission" date="2019-07" db="EMBL/GenBank/DDBJ databases">
        <title>WGS assembly of Gossypium tomentosum.</title>
        <authorList>
            <person name="Chen Z.J."/>
            <person name="Sreedasyam A."/>
            <person name="Ando A."/>
            <person name="Song Q."/>
            <person name="De L."/>
            <person name="Hulse-Kemp A."/>
            <person name="Ding M."/>
            <person name="Ye W."/>
            <person name="Kirkbride R."/>
            <person name="Jenkins J."/>
            <person name="Plott C."/>
            <person name="Lovell J."/>
            <person name="Lin Y.-M."/>
            <person name="Vaughn R."/>
            <person name="Liu B."/>
            <person name="Li W."/>
            <person name="Simpson S."/>
            <person name="Scheffler B."/>
            <person name="Saski C."/>
            <person name="Grover C."/>
            <person name="Hu G."/>
            <person name="Conover J."/>
            <person name="Carlson J."/>
            <person name="Shu S."/>
            <person name="Boston L."/>
            <person name="Williams M."/>
            <person name="Peterson D."/>
            <person name="Mcgee K."/>
            <person name="Jones D."/>
            <person name="Wendel J."/>
            <person name="Stelly D."/>
            <person name="Grimwood J."/>
            <person name="Schmutz J."/>
        </authorList>
    </citation>
    <scope>NUCLEOTIDE SEQUENCE [LARGE SCALE GENOMIC DNA]</scope>
    <source>
        <strain evidence="1">7179.01</strain>
    </source>
</reference>
<dbReference type="EMBL" id="CM017616">
    <property type="protein sequence ID" value="TYI20091.1"/>
    <property type="molecule type" value="Genomic_DNA"/>
</dbReference>
<gene>
    <name evidence="1" type="ORF">ES332_A07G211200v1</name>
</gene>
<evidence type="ECO:0000313" key="2">
    <source>
        <dbReference type="Proteomes" id="UP000322667"/>
    </source>
</evidence>
<organism evidence="1 2">
    <name type="scientific">Gossypium tomentosum</name>
    <name type="common">Hawaiian cotton</name>
    <name type="synonym">Gossypium sandvicense</name>
    <dbReference type="NCBI Taxonomy" id="34277"/>
    <lineage>
        <taxon>Eukaryota</taxon>
        <taxon>Viridiplantae</taxon>
        <taxon>Streptophyta</taxon>
        <taxon>Embryophyta</taxon>
        <taxon>Tracheophyta</taxon>
        <taxon>Spermatophyta</taxon>
        <taxon>Magnoliopsida</taxon>
        <taxon>eudicotyledons</taxon>
        <taxon>Gunneridae</taxon>
        <taxon>Pentapetalae</taxon>
        <taxon>rosids</taxon>
        <taxon>malvids</taxon>
        <taxon>Malvales</taxon>
        <taxon>Malvaceae</taxon>
        <taxon>Malvoideae</taxon>
        <taxon>Gossypium</taxon>
    </lineage>
</organism>
<evidence type="ECO:0000313" key="1">
    <source>
        <dbReference type="EMBL" id="TYI20090.1"/>
    </source>
</evidence>
<proteinExistence type="predicted"/>
<protein>
    <submittedName>
        <fullName evidence="1">Uncharacterized protein</fullName>
    </submittedName>
</protein>
<sequence>MMEPCLISKVSVKVKGDRGAMAYVSTYLTDNLRDRRHRKQCEHCWPFNSRNSFAKYL</sequence>